<feature type="domain" description="Phosphoribosyltransferase" evidence="12">
    <location>
        <begin position="38"/>
        <end position="154"/>
    </location>
</feature>
<evidence type="ECO:0000256" key="3">
    <source>
        <dbReference type="ARBA" id="ARBA00004496"/>
    </source>
</evidence>
<evidence type="ECO:0000313" key="14">
    <source>
        <dbReference type="EMBL" id="CAB4957098.1"/>
    </source>
</evidence>
<dbReference type="FunFam" id="3.40.50.2020:FF:000004">
    <property type="entry name" value="Adenine phosphoribosyltransferase"/>
    <property type="match status" value="1"/>
</dbReference>
<dbReference type="InterPro" id="IPR000836">
    <property type="entry name" value="PRTase_dom"/>
</dbReference>
<keyword evidence="9" id="KW-0328">Glycosyltransferase</keyword>
<evidence type="ECO:0000256" key="10">
    <source>
        <dbReference type="ARBA" id="ARBA00022679"/>
    </source>
</evidence>
<dbReference type="GO" id="GO:0005737">
    <property type="term" value="C:cytoplasm"/>
    <property type="evidence" value="ECO:0007669"/>
    <property type="project" value="UniProtKB-SubCell"/>
</dbReference>
<comment type="pathway">
    <text evidence="4">Purine metabolism; AMP biosynthesis via salvage pathway; AMP from adenine: step 1/1.</text>
</comment>
<evidence type="ECO:0000313" key="13">
    <source>
        <dbReference type="EMBL" id="CAB4894283.1"/>
    </source>
</evidence>
<protein>
    <recommendedName>
        <fullName evidence="7">adenine phosphoribosyltransferase</fullName>
        <ecNumber evidence="7">2.4.2.7</ecNumber>
    </recommendedName>
</protein>
<evidence type="ECO:0000256" key="6">
    <source>
        <dbReference type="ARBA" id="ARBA00011738"/>
    </source>
</evidence>
<evidence type="ECO:0000256" key="4">
    <source>
        <dbReference type="ARBA" id="ARBA00004659"/>
    </source>
</evidence>
<dbReference type="Pfam" id="PF00156">
    <property type="entry name" value="Pribosyltran"/>
    <property type="match status" value="1"/>
</dbReference>
<dbReference type="GO" id="GO:0006166">
    <property type="term" value="P:purine ribonucleoside salvage"/>
    <property type="evidence" value="ECO:0007669"/>
    <property type="project" value="UniProtKB-KW"/>
</dbReference>
<comment type="similarity">
    <text evidence="5">Belongs to the purine/pyrimidine phosphoribosyltransferase family.</text>
</comment>
<dbReference type="NCBIfam" id="NF002636">
    <property type="entry name" value="PRK02304.1-5"/>
    <property type="match status" value="1"/>
</dbReference>
<comment type="subcellular location">
    <subcellularLocation>
        <location evidence="3">Cytoplasm</location>
    </subcellularLocation>
</comment>
<dbReference type="GO" id="GO:0044209">
    <property type="term" value="P:AMP salvage"/>
    <property type="evidence" value="ECO:0007669"/>
    <property type="project" value="UniProtKB-UniPathway"/>
</dbReference>
<evidence type="ECO:0000259" key="12">
    <source>
        <dbReference type="Pfam" id="PF00156"/>
    </source>
</evidence>
<evidence type="ECO:0000256" key="1">
    <source>
        <dbReference type="ARBA" id="ARBA00000868"/>
    </source>
</evidence>
<dbReference type="NCBIfam" id="TIGR01090">
    <property type="entry name" value="apt"/>
    <property type="match status" value="1"/>
</dbReference>
<dbReference type="NCBIfam" id="NF002634">
    <property type="entry name" value="PRK02304.1-3"/>
    <property type="match status" value="1"/>
</dbReference>
<comment type="function">
    <text evidence="2">Catalyzes a salvage reaction resulting in the formation of AMP, that is energically less costly than de novo synthesis.</text>
</comment>
<dbReference type="InterPro" id="IPR005764">
    <property type="entry name" value="Ade_phspho_trans"/>
</dbReference>
<dbReference type="EMBL" id="CAFBNR010000010">
    <property type="protein sequence ID" value="CAB4957098.1"/>
    <property type="molecule type" value="Genomic_DNA"/>
</dbReference>
<dbReference type="GO" id="GO:0006168">
    <property type="term" value="P:adenine salvage"/>
    <property type="evidence" value="ECO:0007669"/>
    <property type="project" value="InterPro"/>
</dbReference>
<dbReference type="EC" id="2.4.2.7" evidence="7"/>
<comment type="subunit">
    <text evidence="6">Homodimer.</text>
</comment>
<dbReference type="PANTHER" id="PTHR32315">
    <property type="entry name" value="ADENINE PHOSPHORIBOSYLTRANSFERASE"/>
    <property type="match status" value="1"/>
</dbReference>
<comment type="catalytic activity">
    <reaction evidence="1">
        <text>AMP + diphosphate = 5-phospho-alpha-D-ribose 1-diphosphate + adenine</text>
        <dbReference type="Rhea" id="RHEA:16609"/>
        <dbReference type="ChEBI" id="CHEBI:16708"/>
        <dbReference type="ChEBI" id="CHEBI:33019"/>
        <dbReference type="ChEBI" id="CHEBI:58017"/>
        <dbReference type="ChEBI" id="CHEBI:456215"/>
        <dbReference type="EC" id="2.4.2.7"/>
    </reaction>
</comment>
<evidence type="ECO:0000256" key="7">
    <source>
        <dbReference type="ARBA" id="ARBA00011893"/>
    </source>
</evidence>
<dbReference type="GO" id="GO:0016208">
    <property type="term" value="F:AMP binding"/>
    <property type="evidence" value="ECO:0007669"/>
    <property type="project" value="TreeGrafter"/>
</dbReference>
<dbReference type="GO" id="GO:0003999">
    <property type="term" value="F:adenine phosphoribosyltransferase activity"/>
    <property type="evidence" value="ECO:0007669"/>
    <property type="project" value="UniProtKB-EC"/>
</dbReference>
<evidence type="ECO:0000256" key="8">
    <source>
        <dbReference type="ARBA" id="ARBA00022490"/>
    </source>
</evidence>
<reference evidence="14" key="1">
    <citation type="submission" date="2020-05" db="EMBL/GenBank/DDBJ databases">
        <authorList>
            <person name="Chiriac C."/>
            <person name="Salcher M."/>
            <person name="Ghai R."/>
            <person name="Kavagutti S V."/>
        </authorList>
    </citation>
    <scope>NUCLEOTIDE SEQUENCE</scope>
</reference>
<keyword evidence="11" id="KW-0660">Purine salvage</keyword>
<dbReference type="InterPro" id="IPR029057">
    <property type="entry name" value="PRTase-like"/>
</dbReference>
<sequence length="173" mass="17918">MTIDKIKSLIRTIPDVPSPGIMFRDITPLLADSAGLELAISSLASFCAVSKPHKVVGVEARGFIFAAPVAVRIGAGFVPVRKPGKLPWTVVSESYSLEYGTDTLEIHADAVGEGDSVVIVDDVLATGGTAAATIRLVEGLGAKVAGLVFLIELPALGGRNLIEGYAVSSVLSF</sequence>
<gene>
    <name evidence="13" type="ORF">UFOPK3573_00302</name>
    <name evidence="14" type="ORF">UFOPK3879_00337</name>
</gene>
<dbReference type="InterPro" id="IPR050054">
    <property type="entry name" value="UPRTase/APRTase"/>
</dbReference>
<dbReference type="Gene3D" id="3.40.50.2020">
    <property type="match status" value="1"/>
</dbReference>
<proteinExistence type="inferred from homology"/>
<dbReference type="GO" id="GO:0002055">
    <property type="term" value="F:adenine binding"/>
    <property type="evidence" value="ECO:0007669"/>
    <property type="project" value="TreeGrafter"/>
</dbReference>
<organism evidence="14">
    <name type="scientific">freshwater metagenome</name>
    <dbReference type="NCBI Taxonomy" id="449393"/>
    <lineage>
        <taxon>unclassified sequences</taxon>
        <taxon>metagenomes</taxon>
        <taxon>ecological metagenomes</taxon>
    </lineage>
</organism>
<dbReference type="AlphaFoldDB" id="A0A6J7KLC9"/>
<accession>A0A6J7KLC9</accession>
<dbReference type="UniPathway" id="UPA00588">
    <property type="reaction ID" value="UER00646"/>
</dbReference>
<keyword evidence="8" id="KW-0963">Cytoplasm</keyword>
<evidence type="ECO:0000256" key="11">
    <source>
        <dbReference type="ARBA" id="ARBA00022726"/>
    </source>
</evidence>
<dbReference type="HAMAP" id="MF_00004">
    <property type="entry name" value="Aden_phosphoribosyltr"/>
    <property type="match status" value="1"/>
</dbReference>
<dbReference type="CDD" id="cd06223">
    <property type="entry name" value="PRTases_typeI"/>
    <property type="match status" value="1"/>
</dbReference>
<dbReference type="PANTHER" id="PTHR32315:SF3">
    <property type="entry name" value="ADENINE PHOSPHORIBOSYLTRANSFERASE"/>
    <property type="match status" value="1"/>
</dbReference>
<name>A0A6J7KLC9_9ZZZZ</name>
<keyword evidence="10" id="KW-0808">Transferase</keyword>
<dbReference type="SUPFAM" id="SSF53271">
    <property type="entry name" value="PRTase-like"/>
    <property type="match status" value="1"/>
</dbReference>
<evidence type="ECO:0000256" key="2">
    <source>
        <dbReference type="ARBA" id="ARBA00003968"/>
    </source>
</evidence>
<evidence type="ECO:0000256" key="5">
    <source>
        <dbReference type="ARBA" id="ARBA00008391"/>
    </source>
</evidence>
<dbReference type="EMBL" id="CAFBMJ010000012">
    <property type="protein sequence ID" value="CAB4894283.1"/>
    <property type="molecule type" value="Genomic_DNA"/>
</dbReference>
<evidence type="ECO:0000256" key="9">
    <source>
        <dbReference type="ARBA" id="ARBA00022676"/>
    </source>
</evidence>